<feature type="compositionally biased region" description="Basic and acidic residues" evidence="3">
    <location>
        <begin position="1"/>
        <end position="12"/>
    </location>
</feature>
<dbReference type="EMBL" id="JACHJL010000001">
    <property type="protein sequence ID" value="MBB5933038.1"/>
    <property type="molecule type" value="Genomic_DNA"/>
</dbReference>
<dbReference type="InterPro" id="IPR011611">
    <property type="entry name" value="PfkB_dom"/>
</dbReference>
<feature type="region of interest" description="Disordered" evidence="3">
    <location>
        <begin position="1"/>
        <end position="91"/>
    </location>
</feature>
<dbReference type="GO" id="GO:0016301">
    <property type="term" value="F:kinase activity"/>
    <property type="evidence" value="ECO:0007669"/>
    <property type="project" value="UniProtKB-KW"/>
</dbReference>
<feature type="domain" description="Carbohydrate kinase PfkB" evidence="4">
    <location>
        <begin position="145"/>
        <end position="412"/>
    </location>
</feature>
<gene>
    <name evidence="5" type="ORF">FHS42_000056</name>
</gene>
<keyword evidence="1" id="KW-0808">Transferase</keyword>
<protein>
    <submittedName>
        <fullName evidence="5">Sugar/nucleoside kinase (Ribokinase family)</fullName>
    </submittedName>
</protein>
<dbReference type="InterPro" id="IPR029056">
    <property type="entry name" value="Ribokinase-like"/>
</dbReference>
<comment type="caution">
    <text evidence="5">The sequence shown here is derived from an EMBL/GenBank/DDBJ whole genome shotgun (WGS) entry which is preliminary data.</text>
</comment>
<feature type="compositionally biased region" description="Low complexity" evidence="3">
    <location>
        <begin position="27"/>
        <end position="39"/>
    </location>
</feature>
<evidence type="ECO:0000256" key="3">
    <source>
        <dbReference type="SAM" id="MobiDB-lite"/>
    </source>
</evidence>
<feature type="compositionally biased region" description="Gly residues" evidence="3">
    <location>
        <begin position="74"/>
        <end position="90"/>
    </location>
</feature>
<dbReference type="InterPro" id="IPR002173">
    <property type="entry name" value="Carboh/pur_kinase_PfkB_CS"/>
</dbReference>
<organism evidence="5 6">
    <name type="scientific">Streptomyces zagrosensis</name>
    <dbReference type="NCBI Taxonomy" id="1042984"/>
    <lineage>
        <taxon>Bacteria</taxon>
        <taxon>Bacillati</taxon>
        <taxon>Actinomycetota</taxon>
        <taxon>Actinomycetes</taxon>
        <taxon>Kitasatosporales</taxon>
        <taxon>Streptomycetaceae</taxon>
        <taxon>Streptomyces</taxon>
    </lineage>
</organism>
<dbReference type="Pfam" id="PF00294">
    <property type="entry name" value="PfkB"/>
    <property type="match status" value="1"/>
</dbReference>
<evidence type="ECO:0000256" key="1">
    <source>
        <dbReference type="ARBA" id="ARBA00022679"/>
    </source>
</evidence>
<keyword evidence="2 5" id="KW-0418">Kinase</keyword>
<evidence type="ECO:0000313" key="6">
    <source>
        <dbReference type="Proteomes" id="UP000588098"/>
    </source>
</evidence>
<evidence type="ECO:0000313" key="5">
    <source>
        <dbReference type="EMBL" id="MBB5933038.1"/>
    </source>
</evidence>
<dbReference type="AlphaFoldDB" id="A0A7W9Q3M9"/>
<dbReference type="PANTHER" id="PTHR42774">
    <property type="entry name" value="PHOSPHOTRANSFERASE SYSTEM TRANSPORT PROTEIN"/>
    <property type="match status" value="1"/>
</dbReference>
<dbReference type="PROSITE" id="PS00584">
    <property type="entry name" value="PFKB_KINASES_2"/>
    <property type="match status" value="1"/>
</dbReference>
<dbReference type="SUPFAM" id="SSF53613">
    <property type="entry name" value="Ribokinase-like"/>
    <property type="match status" value="1"/>
</dbReference>
<reference evidence="5 6" key="1">
    <citation type="submission" date="2020-08" db="EMBL/GenBank/DDBJ databases">
        <title>Genomic Encyclopedia of Type Strains, Phase III (KMG-III): the genomes of soil and plant-associated and newly described type strains.</title>
        <authorList>
            <person name="Whitman W."/>
        </authorList>
    </citation>
    <scope>NUCLEOTIDE SEQUENCE [LARGE SCALE GENOMIC DNA]</scope>
    <source>
        <strain evidence="5 6">CECT 8305</strain>
    </source>
</reference>
<evidence type="ECO:0000256" key="2">
    <source>
        <dbReference type="ARBA" id="ARBA00022777"/>
    </source>
</evidence>
<name>A0A7W9Q3M9_9ACTN</name>
<evidence type="ECO:0000259" key="4">
    <source>
        <dbReference type="Pfam" id="PF00294"/>
    </source>
</evidence>
<dbReference type="Proteomes" id="UP000588098">
    <property type="component" value="Unassembled WGS sequence"/>
</dbReference>
<proteinExistence type="predicted"/>
<keyword evidence="6" id="KW-1185">Reference proteome</keyword>
<dbReference type="Gene3D" id="3.40.1190.20">
    <property type="match status" value="1"/>
</dbReference>
<sequence>MTRRDGDGDIRANGDGAAHCEPPAEPRSGAHGAARSGQRGAAGGNGRTDAPYEAASHGSGPQAAAHGDERRPGQRGGGGRSGGPAAGGAAGFPESVLRPVVDPLAAVRSPGDPACDVYLTGPIFLDIIFTGLDSAPVRGTESWARGMGSSPGGVANMATALARLGLRTSLAAAFGDDMYGDYCRDALDRGEGIDLSLSRTVPGWHSPVTVSMAYEGERTMVSHGHEAPPTQAASPVEGAFDGEPAPECPPPARACVASLVPGTREEWIRHAARRGSRVFADVGWDDTGRWDPADLADLEHCEAFLPNAAEAMRYTRTECPRAAAWALTDKVPLAVVTLGSEGAYAVDGRTGESAEVPAIAVEALDPTGAGDVFVAGFITGTLAGWPLADRLAFAGLTAALSVQEFGGSLSAPGWVEIAAWWQHVRAFDDQSLVAGHGSALRRYAFLDGLLPSAQRPWPLRRAVPTIGFRQP</sequence>
<dbReference type="PANTHER" id="PTHR42774:SF3">
    <property type="entry name" value="KETOHEXOKINASE"/>
    <property type="match status" value="1"/>
</dbReference>
<dbReference type="InterPro" id="IPR052562">
    <property type="entry name" value="Ketohexokinase-related"/>
</dbReference>
<accession>A0A7W9Q3M9</accession>